<dbReference type="PRINTS" id="PR00950">
    <property type="entry name" value="TYPE3IMSPROT"/>
</dbReference>
<evidence type="ECO:0000313" key="15">
    <source>
        <dbReference type="EMBL" id="MDZ5457251.1"/>
    </source>
</evidence>
<evidence type="ECO:0000256" key="11">
    <source>
        <dbReference type="ARBA" id="ARBA00023225"/>
    </source>
</evidence>
<name>A0ABU5IFD1_9BURK</name>
<keyword evidence="5 13" id="KW-1003">Cell membrane</keyword>
<dbReference type="Proteomes" id="UP001293718">
    <property type="component" value="Unassembled WGS sequence"/>
</dbReference>
<evidence type="ECO:0000256" key="2">
    <source>
        <dbReference type="ARBA" id="ARBA00010690"/>
    </source>
</evidence>
<evidence type="ECO:0000256" key="8">
    <source>
        <dbReference type="ARBA" id="ARBA00022927"/>
    </source>
</evidence>
<sequence>MADDQDRDLPASERKIRKAREEGQVARSRDLGHFAAMAVGGLALVAGARPLADWLRRILVHGLRFDHQVLMHPEAMGQRLMDLVLPMLLVVLPMGLLMALVAVGAALGGGGWNFATQALRPDFTRFNPITGLGRLVSKDQLVQTLKVSLLALVLGVVGGLYLRAHLGDFTALLSLPLPAALAEGTSRVYGGLALLIGALALFALVDVPLQRFLLLKRLRMSHQEAKQEHKEAEGNPEVKGQIRQRMREMSRKRMLSAVPKADLVVTNPTHYAVALQYDEASMAAPKVVALGTDLMAQRIREVAREHQVPLLEAPPLARALYAHGDLDREIPGALYAAVAQVLAYVWQLRAAMAGRGAMPVAPASLPVPPEMDPLNKAPH</sequence>
<evidence type="ECO:0000256" key="4">
    <source>
        <dbReference type="ARBA" id="ARBA00022448"/>
    </source>
</evidence>
<evidence type="ECO:0000256" key="9">
    <source>
        <dbReference type="ARBA" id="ARBA00022989"/>
    </source>
</evidence>
<keyword evidence="16" id="KW-1185">Reference proteome</keyword>
<feature type="transmembrane region" description="Helical" evidence="13">
    <location>
        <begin position="147"/>
        <end position="166"/>
    </location>
</feature>
<dbReference type="EMBL" id="JAXOJX010000016">
    <property type="protein sequence ID" value="MDZ5457251.1"/>
    <property type="molecule type" value="Genomic_DNA"/>
</dbReference>
<evidence type="ECO:0000313" key="16">
    <source>
        <dbReference type="Proteomes" id="UP001293718"/>
    </source>
</evidence>
<keyword evidence="8 13" id="KW-0653">Protein transport</keyword>
<evidence type="ECO:0000256" key="7">
    <source>
        <dbReference type="ARBA" id="ARBA00022795"/>
    </source>
</evidence>
<comment type="function">
    <text evidence="12 13">Required for formation of the rod structure in the basal body of the flagellar apparatus. Together with FliI and FliH, may constitute the export apparatus of flagellin.</text>
</comment>
<evidence type="ECO:0000256" key="3">
    <source>
        <dbReference type="ARBA" id="ARBA00021622"/>
    </source>
</evidence>
<dbReference type="Pfam" id="PF01312">
    <property type="entry name" value="Bac_export_2"/>
    <property type="match status" value="1"/>
</dbReference>
<evidence type="ECO:0000256" key="1">
    <source>
        <dbReference type="ARBA" id="ARBA00004651"/>
    </source>
</evidence>
<comment type="similarity">
    <text evidence="2 13">Belongs to the type III secretion exporter family.</text>
</comment>
<feature type="region of interest" description="Disordered" evidence="14">
    <location>
        <begin position="1"/>
        <end position="22"/>
    </location>
</feature>
<protein>
    <recommendedName>
        <fullName evidence="3 13">Flagellar biosynthetic protein FlhB</fullName>
    </recommendedName>
</protein>
<evidence type="ECO:0000256" key="5">
    <source>
        <dbReference type="ARBA" id="ARBA00022475"/>
    </source>
</evidence>
<feature type="transmembrane region" description="Helical" evidence="13">
    <location>
        <begin position="186"/>
        <end position="209"/>
    </location>
</feature>
<dbReference type="InterPro" id="IPR029025">
    <property type="entry name" value="T3SS_substrate_exporter_C"/>
</dbReference>
<keyword evidence="15" id="KW-0966">Cell projection</keyword>
<dbReference type="RefSeq" id="WP_322465607.1">
    <property type="nucleotide sequence ID" value="NZ_JAXOJX010000016.1"/>
</dbReference>
<keyword evidence="10 13" id="KW-0472">Membrane</keyword>
<gene>
    <name evidence="13 15" type="primary">flhB</name>
    <name evidence="15" type="ORF">SM757_11785</name>
</gene>
<keyword evidence="11 13" id="KW-1006">Bacterial flagellum protein export</keyword>
<dbReference type="PANTHER" id="PTHR30531:SF12">
    <property type="entry name" value="FLAGELLAR BIOSYNTHETIC PROTEIN FLHB"/>
    <property type="match status" value="1"/>
</dbReference>
<keyword evidence="9 13" id="KW-1133">Transmembrane helix</keyword>
<feature type="compositionally biased region" description="Basic and acidic residues" evidence="14">
    <location>
        <begin position="7"/>
        <end position="22"/>
    </location>
</feature>
<comment type="caution">
    <text evidence="15">The sequence shown here is derived from an EMBL/GenBank/DDBJ whole genome shotgun (WGS) entry which is preliminary data.</text>
</comment>
<keyword evidence="15" id="KW-0282">Flagellum</keyword>
<dbReference type="PANTHER" id="PTHR30531">
    <property type="entry name" value="FLAGELLAR BIOSYNTHETIC PROTEIN FLHB"/>
    <property type="match status" value="1"/>
</dbReference>
<keyword evidence="15" id="KW-0969">Cilium</keyword>
<evidence type="ECO:0000256" key="12">
    <source>
        <dbReference type="ARBA" id="ARBA00025078"/>
    </source>
</evidence>
<dbReference type="InterPro" id="IPR006136">
    <property type="entry name" value="FlhB"/>
</dbReference>
<keyword evidence="6 13" id="KW-0812">Transmembrane</keyword>
<reference evidence="15 16" key="1">
    <citation type="submission" date="2023-11" db="EMBL/GenBank/DDBJ databases">
        <title>Draft genome of Azohydromonas lata strain H1 (DSM1123), a polyhydroxyalkanoate producer.</title>
        <authorList>
            <person name="Traversa D."/>
            <person name="D'Addabbo P."/>
            <person name="Pazzani C."/>
            <person name="Manzari C."/>
            <person name="Chiara M."/>
            <person name="Scrascia M."/>
        </authorList>
    </citation>
    <scope>NUCLEOTIDE SEQUENCE [LARGE SCALE GENOMIC DNA]</scope>
    <source>
        <strain evidence="15 16">H1</strain>
    </source>
</reference>
<feature type="transmembrane region" description="Helical" evidence="13">
    <location>
        <begin position="83"/>
        <end position="107"/>
    </location>
</feature>
<dbReference type="InterPro" id="IPR006135">
    <property type="entry name" value="T3SS_substrate_exporter"/>
</dbReference>
<dbReference type="Gene3D" id="3.40.1690.10">
    <property type="entry name" value="secretion proteins EscU"/>
    <property type="match status" value="1"/>
</dbReference>
<dbReference type="Gene3D" id="6.10.250.2080">
    <property type="match status" value="1"/>
</dbReference>
<comment type="subcellular location">
    <subcellularLocation>
        <location evidence="1">Cell membrane</location>
        <topology evidence="1">Multi-pass membrane protein</topology>
    </subcellularLocation>
</comment>
<accession>A0ABU5IFD1</accession>
<keyword evidence="7 13" id="KW-1005">Bacterial flagellum biogenesis</keyword>
<evidence type="ECO:0000256" key="6">
    <source>
        <dbReference type="ARBA" id="ARBA00022692"/>
    </source>
</evidence>
<comment type="caution">
    <text evidence="13">Lacks conserved residue(s) required for the propagation of feature annotation.</text>
</comment>
<evidence type="ECO:0000256" key="14">
    <source>
        <dbReference type="SAM" id="MobiDB-lite"/>
    </source>
</evidence>
<dbReference type="SUPFAM" id="SSF160544">
    <property type="entry name" value="EscU C-terminal domain-like"/>
    <property type="match status" value="1"/>
</dbReference>
<proteinExistence type="inferred from homology"/>
<keyword evidence="4 13" id="KW-0813">Transport</keyword>
<dbReference type="NCBIfam" id="TIGR00328">
    <property type="entry name" value="flhB"/>
    <property type="match status" value="1"/>
</dbReference>
<evidence type="ECO:0000256" key="10">
    <source>
        <dbReference type="ARBA" id="ARBA00023136"/>
    </source>
</evidence>
<evidence type="ECO:0000256" key="13">
    <source>
        <dbReference type="RuleBase" id="RU364091"/>
    </source>
</evidence>
<organism evidence="15 16">
    <name type="scientific">Azohydromonas lata</name>
    <dbReference type="NCBI Taxonomy" id="45677"/>
    <lineage>
        <taxon>Bacteria</taxon>
        <taxon>Pseudomonadati</taxon>
        <taxon>Pseudomonadota</taxon>
        <taxon>Betaproteobacteria</taxon>
        <taxon>Burkholderiales</taxon>
        <taxon>Sphaerotilaceae</taxon>
        <taxon>Azohydromonas</taxon>
    </lineage>
</organism>